<protein>
    <submittedName>
        <fullName evidence="3">Uncharacterized protein</fullName>
    </submittedName>
</protein>
<keyword evidence="2" id="KW-0732">Signal</keyword>
<evidence type="ECO:0000256" key="1">
    <source>
        <dbReference type="ARBA" id="ARBA00023180"/>
    </source>
</evidence>
<evidence type="ECO:0000256" key="2">
    <source>
        <dbReference type="SAM" id="SignalP"/>
    </source>
</evidence>
<reference evidence="3" key="1">
    <citation type="submission" date="2023-07" db="EMBL/GenBank/DDBJ databases">
        <title>Chromosome-level Genome Assembly of Striped Snakehead (Channa striata).</title>
        <authorList>
            <person name="Liu H."/>
        </authorList>
    </citation>
    <scope>NUCLEOTIDE SEQUENCE</scope>
    <source>
        <strain evidence="3">Gz</strain>
        <tissue evidence="3">Muscle</tissue>
    </source>
</reference>
<organism evidence="3 4">
    <name type="scientific">Channa striata</name>
    <name type="common">Snakehead murrel</name>
    <name type="synonym">Ophicephalus striatus</name>
    <dbReference type="NCBI Taxonomy" id="64152"/>
    <lineage>
        <taxon>Eukaryota</taxon>
        <taxon>Metazoa</taxon>
        <taxon>Chordata</taxon>
        <taxon>Craniata</taxon>
        <taxon>Vertebrata</taxon>
        <taxon>Euteleostomi</taxon>
        <taxon>Actinopterygii</taxon>
        <taxon>Neopterygii</taxon>
        <taxon>Teleostei</taxon>
        <taxon>Neoteleostei</taxon>
        <taxon>Acanthomorphata</taxon>
        <taxon>Anabantaria</taxon>
        <taxon>Anabantiformes</taxon>
        <taxon>Channoidei</taxon>
        <taxon>Channidae</taxon>
        <taxon>Channa</taxon>
    </lineage>
</organism>
<dbReference type="SUPFAM" id="SSF54452">
    <property type="entry name" value="MHC antigen-recognition domain"/>
    <property type="match status" value="1"/>
</dbReference>
<dbReference type="Gene3D" id="3.30.500.10">
    <property type="entry name" value="MHC class I-like antigen recognition-like"/>
    <property type="match status" value="1"/>
</dbReference>
<dbReference type="InterPro" id="IPR037055">
    <property type="entry name" value="MHC_I-like_Ag-recog_sf"/>
</dbReference>
<evidence type="ECO:0000313" key="3">
    <source>
        <dbReference type="EMBL" id="KAK2812856.1"/>
    </source>
</evidence>
<comment type="caution">
    <text evidence="3">The sequence shown here is derived from an EMBL/GenBank/DDBJ whole genome shotgun (WGS) entry which is preliminary data.</text>
</comment>
<evidence type="ECO:0000313" key="4">
    <source>
        <dbReference type="Proteomes" id="UP001187415"/>
    </source>
</evidence>
<name>A0AA88IJF6_CHASR</name>
<keyword evidence="4" id="KW-1185">Reference proteome</keyword>
<keyword evidence="1" id="KW-0325">Glycoprotein</keyword>
<dbReference type="InterPro" id="IPR011162">
    <property type="entry name" value="MHC_I/II-like_Ag-recog"/>
</dbReference>
<gene>
    <name evidence="3" type="ORF">Q5P01_000958</name>
</gene>
<accession>A0AA88IJF6</accession>
<feature type="chain" id="PRO_5041691203" evidence="2">
    <location>
        <begin position="17"/>
        <end position="157"/>
    </location>
</feature>
<dbReference type="AlphaFoldDB" id="A0AA88IJF6"/>
<feature type="signal peptide" evidence="2">
    <location>
        <begin position="1"/>
        <end position="16"/>
    </location>
</feature>
<proteinExistence type="predicted"/>
<sequence>METLLLLLVLCRPSSPLNHTLKFFLTASSGVPDLPDFMAAAELDGVRTGYCDSKNRTEVKQDAWKRFLGENPLLAHFFTRRCLETMPKVFRAQISAVMQPLNQSGGCPVVLPQIWVRACGIYHGNQSDTEVAMETTEKNMRTVRFRGGEQVRGGTSM</sequence>
<dbReference type="EMBL" id="JAUPFM010000116">
    <property type="protein sequence ID" value="KAK2812856.1"/>
    <property type="molecule type" value="Genomic_DNA"/>
</dbReference>
<dbReference type="Proteomes" id="UP001187415">
    <property type="component" value="Unassembled WGS sequence"/>
</dbReference>